<proteinExistence type="predicted"/>
<dbReference type="Proteomes" id="UP000034753">
    <property type="component" value="Unassembled WGS sequence"/>
</dbReference>
<gene>
    <name evidence="2" type="ORF">UU67_C0001G0021</name>
</gene>
<dbReference type="InterPro" id="IPR036732">
    <property type="entry name" value="AFP_Neu5c_C_sf"/>
</dbReference>
<dbReference type="Gene3D" id="3.20.20.70">
    <property type="entry name" value="Aldolase class I"/>
    <property type="match status" value="1"/>
</dbReference>
<dbReference type="GO" id="GO:0016051">
    <property type="term" value="P:carbohydrate biosynthetic process"/>
    <property type="evidence" value="ECO:0007669"/>
    <property type="project" value="InterPro"/>
</dbReference>
<accession>A0A0G0WNR1</accession>
<sequence length="347" mass="38040">MKKNPSIKIGQRRVGLDFPPLVIAEVGINHEGDLRKAKQMVDDAQASGAECVKFQSHIIEDEMVPAAQGTVPGNAQKSIWDIVKRCELSAEEELELKKYVEAKGLIYLCTPFSRAAADRLKKMKVSAYKIGSGECNNYPLIEHIAAFGKPMIVSTGMNDIPAIKKTVQILRAKRVPYALLHCTSIYPTPYEKIRLGALADLQRTFPDAVVGLSDHSLGNYTCFAATALGASILEKHFTSKKSWPGPDILISIDPPELADLMVGTRAIFSARGGKKVILPEEKPTINFAYACVVATKDIAAGEKITMENVWVKRPGTGEIKAKDLSKVLARVAKVDIKKDQQLSWKII</sequence>
<evidence type="ECO:0000259" key="1">
    <source>
        <dbReference type="PROSITE" id="PS50844"/>
    </source>
</evidence>
<reference evidence="2 3" key="1">
    <citation type="journal article" date="2015" name="Nature">
        <title>rRNA introns, odd ribosomes, and small enigmatic genomes across a large radiation of phyla.</title>
        <authorList>
            <person name="Brown C.T."/>
            <person name="Hug L.A."/>
            <person name="Thomas B.C."/>
            <person name="Sharon I."/>
            <person name="Castelle C.J."/>
            <person name="Singh A."/>
            <person name="Wilkins M.J."/>
            <person name="Williams K.H."/>
            <person name="Banfield J.F."/>
        </authorList>
    </citation>
    <scope>NUCLEOTIDE SEQUENCE [LARGE SCALE GENOMIC DNA]</scope>
</reference>
<organism evidence="2 3">
    <name type="scientific">Candidatus Daviesbacteria bacterium GW2011_GWB1_41_5</name>
    <dbReference type="NCBI Taxonomy" id="1618429"/>
    <lineage>
        <taxon>Bacteria</taxon>
        <taxon>Candidatus Daviesiibacteriota</taxon>
    </lineage>
</organism>
<dbReference type="EMBL" id="LCBN01000001">
    <property type="protein sequence ID" value="KKS14425.1"/>
    <property type="molecule type" value="Genomic_DNA"/>
</dbReference>
<dbReference type="InterPro" id="IPR013132">
    <property type="entry name" value="PseI/NeuA/B-like_N"/>
</dbReference>
<dbReference type="SUPFAM" id="SSF51569">
    <property type="entry name" value="Aldolase"/>
    <property type="match status" value="1"/>
</dbReference>
<dbReference type="AlphaFoldDB" id="A0A0G0WNR1"/>
<dbReference type="Pfam" id="PF08666">
    <property type="entry name" value="SAF"/>
    <property type="match status" value="1"/>
</dbReference>
<dbReference type="InterPro" id="IPR057736">
    <property type="entry name" value="SAF_PseI/NeuA/NeuB"/>
</dbReference>
<dbReference type="InterPro" id="IPR051690">
    <property type="entry name" value="PseI-like"/>
</dbReference>
<dbReference type="InterPro" id="IPR013974">
    <property type="entry name" value="SAF"/>
</dbReference>
<dbReference type="Gene3D" id="3.90.1210.10">
    <property type="entry name" value="Antifreeze-like/N-acetylneuraminic acid synthase C-terminal domain"/>
    <property type="match status" value="1"/>
</dbReference>
<dbReference type="PATRIC" id="fig|1618429.3.peg.21"/>
<name>A0A0G0WNR1_9BACT</name>
<dbReference type="InterPro" id="IPR006190">
    <property type="entry name" value="SAF_AFP_Neu5Ac"/>
</dbReference>
<dbReference type="PROSITE" id="PS50844">
    <property type="entry name" value="AFP_LIKE"/>
    <property type="match status" value="1"/>
</dbReference>
<dbReference type="Pfam" id="PF03102">
    <property type="entry name" value="NeuB"/>
    <property type="match status" value="1"/>
</dbReference>
<dbReference type="SMART" id="SM00858">
    <property type="entry name" value="SAF"/>
    <property type="match status" value="1"/>
</dbReference>
<dbReference type="SUPFAM" id="SSF51269">
    <property type="entry name" value="AFP III-like domain"/>
    <property type="match status" value="1"/>
</dbReference>
<protein>
    <submittedName>
        <fullName evidence="2">N-acetylneuraminate synthase</fullName>
    </submittedName>
</protein>
<evidence type="ECO:0000313" key="3">
    <source>
        <dbReference type="Proteomes" id="UP000034753"/>
    </source>
</evidence>
<feature type="domain" description="AFP-like" evidence="1">
    <location>
        <begin position="291"/>
        <end position="347"/>
    </location>
</feature>
<dbReference type="InterPro" id="IPR013785">
    <property type="entry name" value="Aldolase_TIM"/>
</dbReference>
<dbReference type="CDD" id="cd11615">
    <property type="entry name" value="SAF_NeuB_like"/>
    <property type="match status" value="1"/>
</dbReference>
<comment type="caution">
    <text evidence="2">The sequence shown here is derived from an EMBL/GenBank/DDBJ whole genome shotgun (WGS) entry which is preliminary data.</text>
</comment>
<evidence type="ECO:0000313" key="2">
    <source>
        <dbReference type="EMBL" id="KKS14425.1"/>
    </source>
</evidence>
<dbReference type="PANTHER" id="PTHR42966:SF1">
    <property type="entry name" value="SIALIC ACID SYNTHASE"/>
    <property type="match status" value="1"/>
</dbReference>
<dbReference type="GO" id="GO:0047444">
    <property type="term" value="F:N-acylneuraminate-9-phosphate synthase activity"/>
    <property type="evidence" value="ECO:0007669"/>
    <property type="project" value="TreeGrafter"/>
</dbReference>
<dbReference type="PANTHER" id="PTHR42966">
    <property type="entry name" value="N-ACETYLNEURAMINATE SYNTHASE"/>
    <property type="match status" value="1"/>
</dbReference>